<proteinExistence type="predicted"/>
<dbReference type="EMBL" id="JAVHJV010000002">
    <property type="protein sequence ID" value="KAK5945759.1"/>
    <property type="molecule type" value="Genomic_DNA"/>
</dbReference>
<dbReference type="GeneID" id="89996416"/>
<feature type="compositionally biased region" description="Polar residues" evidence="1">
    <location>
        <begin position="66"/>
        <end position="76"/>
    </location>
</feature>
<reference evidence="2 3" key="1">
    <citation type="journal article" date="2023" name="Res Sq">
        <title>Genomic and morphological characterization of Knufia obscura isolated from the Mars 2020 spacecraft assembly facility.</title>
        <authorList>
            <person name="Chander A.M."/>
            <person name="Teixeira M.M."/>
            <person name="Singh N.K."/>
            <person name="Williams M.P."/>
            <person name="Parker C.W."/>
            <person name="Leo P."/>
            <person name="Stajich J.E."/>
            <person name="Torok T."/>
            <person name="Tighe S."/>
            <person name="Mason C.E."/>
            <person name="Venkateswaran K."/>
        </authorList>
    </citation>
    <scope>NUCLEOTIDE SEQUENCE [LARGE SCALE GENOMIC DNA]</scope>
    <source>
        <strain evidence="2 3">CCFEE 5817</strain>
    </source>
</reference>
<feature type="compositionally biased region" description="Polar residues" evidence="1">
    <location>
        <begin position="93"/>
        <end position="117"/>
    </location>
</feature>
<protein>
    <submittedName>
        <fullName evidence="2">Uncharacterized protein</fullName>
    </submittedName>
</protein>
<evidence type="ECO:0000313" key="2">
    <source>
        <dbReference type="EMBL" id="KAK5945759.1"/>
    </source>
</evidence>
<gene>
    <name evidence="2" type="ORF">PMZ80_002967</name>
</gene>
<evidence type="ECO:0000256" key="1">
    <source>
        <dbReference type="SAM" id="MobiDB-lite"/>
    </source>
</evidence>
<feature type="compositionally biased region" description="Basic and acidic residues" evidence="1">
    <location>
        <begin position="53"/>
        <end position="64"/>
    </location>
</feature>
<feature type="region of interest" description="Disordered" evidence="1">
    <location>
        <begin position="46"/>
        <end position="117"/>
    </location>
</feature>
<dbReference type="Proteomes" id="UP001334248">
    <property type="component" value="Unassembled WGS sequence"/>
</dbReference>
<organism evidence="2 3">
    <name type="scientific">Knufia obscura</name>
    <dbReference type="NCBI Taxonomy" id="1635080"/>
    <lineage>
        <taxon>Eukaryota</taxon>
        <taxon>Fungi</taxon>
        <taxon>Dikarya</taxon>
        <taxon>Ascomycota</taxon>
        <taxon>Pezizomycotina</taxon>
        <taxon>Eurotiomycetes</taxon>
        <taxon>Chaetothyriomycetidae</taxon>
        <taxon>Chaetothyriales</taxon>
        <taxon>Trichomeriaceae</taxon>
        <taxon>Knufia</taxon>
    </lineage>
</organism>
<accession>A0ABR0S094</accession>
<dbReference type="RefSeq" id="XP_064733849.1">
    <property type="nucleotide sequence ID" value="XM_064871396.1"/>
</dbReference>
<comment type="caution">
    <text evidence="2">The sequence shown here is derived from an EMBL/GenBank/DDBJ whole genome shotgun (WGS) entry which is preliminary data.</text>
</comment>
<keyword evidence="3" id="KW-1185">Reference proteome</keyword>
<sequence length="355" mass="39930">MSYVPPALRRKQEALAKGEKLSDDATLSTTLDATSNSALPTVTDIQNHFWPPKKTDSSVLKARDVNTASNVPSSATEKPLEAVEDTDADKNGKNQSTETSSGTITTNQPRQHSTLNGTAAEPDKLKYVLLFHQAVSSALSKETNPISATKHQTITLDKHSLPQHPRWQTGQIIYVKSDLHLLPQQLLPPPEEPTTKAPPANPDTPLATQVMIFEQDSERNQSRARFTFLGHYDLIHTQILNPNTPELTRMLEQKWTRIGKWGATRQIQRDADSWKKSLSYQWAVLKFKKIEADADAGLEPPKIESVYNEVGFRRDELWSGSRKGVNEMLRDLRIKESKDERERVALTGWHKALED</sequence>
<evidence type="ECO:0000313" key="3">
    <source>
        <dbReference type="Proteomes" id="UP001334248"/>
    </source>
</evidence>
<name>A0ABR0S094_9EURO</name>